<feature type="region of interest" description="Disordered" evidence="1">
    <location>
        <begin position="14"/>
        <end position="139"/>
    </location>
</feature>
<keyword evidence="3" id="KW-1185">Reference proteome</keyword>
<name>A0ABQ6VAG2_9MICO</name>
<reference evidence="3" key="1">
    <citation type="submission" date="2019-09" db="EMBL/GenBank/DDBJ databases">
        <title>Whole genome sequencing of Microbacterium maritypicum.</title>
        <authorList>
            <person name="Lenchi N."/>
        </authorList>
    </citation>
    <scope>NUCLEOTIDE SEQUENCE [LARGE SCALE GENOMIC DNA]</scope>
    <source>
        <strain evidence="3">G1</strain>
    </source>
</reference>
<feature type="compositionally biased region" description="Basic residues" evidence="1">
    <location>
        <begin position="32"/>
        <end position="62"/>
    </location>
</feature>
<proteinExistence type="predicted"/>
<evidence type="ECO:0000313" key="3">
    <source>
        <dbReference type="Proteomes" id="UP000478836"/>
    </source>
</evidence>
<comment type="caution">
    <text evidence="2">The sequence shown here is derived from an EMBL/GenBank/DDBJ whole genome shotgun (WGS) entry which is preliminary data.</text>
</comment>
<accession>A0ABQ6VAG2</accession>
<gene>
    <name evidence="2" type="ORF">F6A08_04605</name>
</gene>
<dbReference type="Proteomes" id="UP000478836">
    <property type="component" value="Unassembled WGS sequence"/>
</dbReference>
<organism evidence="2 3">
    <name type="scientific">Microbacterium algeriense</name>
    <dbReference type="NCBI Taxonomy" id="2615184"/>
    <lineage>
        <taxon>Bacteria</taxon>
        <taxon>Bacillati</taxon>
        <taxon>Actinomycetota</taxon>
        <taxon>Actinomycetes</taxon>
        <taxon>Micrococcales</taxon>
        <taxon>Microbacteriaceae</taxon>
        <taxon>Microbacterium</taxon>
    </lineage>
</organism>
<protein>
    <submittedName>
        <fullName evidence="2">Uncharacterized protein</fullName>
    </submittedName>
</protein>
<feature type="compositionally biased region" description="Basic and acidic residues" evidence="1">
    <location>
        <begin position="76"/>
        <end position="96"/>
    </location>
</feature>
<sequence>MLDCAGNAAHIAGTDAASAGRAAADRPDDHRRRPRAPPRRRRLVHLARHRRRARHSVSRGRCLRSGGRRFGPGRRGGCERDRRPLLGRGSVRDRGAVLRRARPPVPTARRAAVPPSRGTRTAHGGTAPRRSPAPRPRAHPHAAIHLPHLTRDARIEPPQRHPSLVVPLCLETP</sequence>
<evidence type="ECO:0000313" key="2">
    <source>
        <dbReference type="EMBL" id="KAB1867082.1"/>
    </source>
</evidence>
<evidence type="ECO:0000256" key="1">
    <source>
        <dbReference type="SAM" id="MobiDB-lite"/>
    </source>
</evidence>
<dbReference type="EMBL" id="WAAO01000001">
    <property type="protein sequence ID" value="KAB1867082.1"/>
    <property type="molecule type" value="Genomic_DNA"/>
</dbReference>